<feature type="region of interest" description="Disordered" evidence="1">
    <location>
        <begin position="1"/>
        <end position="24"/>
    </location>
</feature>
<organism evidence="2 3">
    <name type="scientific">Kitasatospora nipponensis</name>
    <dbReference type="NCBI Taxonomy" id="258049"/>
    <lineage>
        <taxon>Bacteria</taxon>
        <taxon>Bacillati</taxon>
        <taxon>Actinomycetota</taxon>
        <taxon>Actinomycetes</taxon>
        <taxon>Kitasatosporales</taxon>
        <taxon>Streptomycetaceae</taxon>
        <taxon>Kitasatospora</taxon>
    </lineage>
</organism>
<dbReference type="EMBL" id="BAAALF010000018">
    <property type="protein sequence ID" value="GAA1226884.1"/>
    <property type="molecule type" value="Genomic_DNA"/>
</dbReference>
<gene>
    <name evidence="2" type="ORF">GCM10009665_16790</name>
</gene>
<evidence type="ECO:0000313" key="3">
    <source>
        <dbReference type="Proteomes" id="UP001500037"/>
    </source>
</evidence>
<accession>A0ABP4GJD3</accession>
<reference evidence="3" key="1">
    <citation type="journal article" date="2019" name="Int. J. Syst. Evol. Microbiol.">
        <title>The Global Catalogue of Microorganisms (GCM) 10K type strain sequencing project: providing services to taxonomists for standard genome sequencing and annotation.</title>
        <authorList>
            <consortium name="The Broad Institute Genomics Platform"/>
            <consortium name="The Broad Institute Genome Sequencing Center for Infectious Disease"/>
            <person name="Wu L."/>
            <person name="Ma J."/>
        </authorList>
    </citation>
    <scope>NUCLEOTIDE SEQUENCE [LARGE SCALE GENOMIC DNA]</scope>
    <source>
        <strain evidence="3">JCM 13004</strain>
    </source>
</reference>
<keyword evidence="3" id="KW-1185">Reference proteome</keyword>
<dbReference type="Proteomes" id="UP001500037">
    <property type="component" value="Unassembled WGS sequence"/>
</dbReference>
<feature type="region of interest" description="Disordered" evidence="1">
    <location>
        <begin position="94"/>
        <end position="114"/>
    </location>
</feature>
<evidence type="ECO:0000256" key="1">
    <source>
        <dbReference type="SAM" id="MobiDB-lite"/>
    </source>
</evidence>
<protein>
    <submittedName>
        <fullName evidence="2">Uncharacterized protein</fullName>
    </submittedName>
</protein>
<proteinExistence type="predicted"/>
<name>A0ABP4GJD3_9ACTN</name>
<evidence type="ECO:0000313" key="2">
    <source>
        <dbReference type="EMBL" id="GAA1226884.1"/>
    </source>
</evidence>
<comment type="caution">
    <text evidence="2">The sequence shown here is derived from an EMBL/GenBank/DDBJ whole genome shotgun (WGS) entry which is preliminary data.</text>
</comment>
<sequence>MVDYFTPGFAGASPRTRRPGATRSINAPCHQESWSPGCAPCAHRQLHRQCDTDGLGAPTAWTPTTATRSLISHRVNLPPETSEWANDTIRISARPNFESPKGPTPAVSGAYWEG</sequence>